<dbReference type="InterPro" id="IPR050185">
    <property type="entry name" value="Ub_carboxyl-term_hydrolase"/>
</dbReference>
<evidence type="ECO:0000256" key="1">
    <source>
        <dbReference type="ARBA" id="ARBA00000707"/>
    </source>
</evidence>
<feature type="domain" description="USP" evidence="3">
    <location>
        <begin position="424"/>
        <end position="837"/>
    </location>
</feature>
<name>A0A814PQZ9_ADIRI</name>
<evidence type="ECO:0000259" key="3">
    <source>
        <dbReference type="PROSITE" id="PS50235"/>
    </source>
</evidence>
<dbReference type="PROSITE" id="PS00973">
    <property type="entry name" value="USP_2"/>
    <property type="match status" value="1"/>
</dbReference>
<comment type="catalytic activity">
    <reaction evidence="1">
        <text>Thiol-dependent hydrolysis of ester, thioester, amide, peptide and isopeptide bonds formed by the C-terminal Gly of ubiquitin (a 76-residue protein attached to proteins as an intracellular targeting signal).</text>
        <dbReference type="EC" id="3.4.19.12"/>
    </reaction>
</comment>
<proteinExistence type="predicted"/>
<dbReference type="GO" id="GO:0004843">
    <property type="term" value="F:cysteine-type deubiquitinase activity"/>
    <property type="evidence" value="ECO:0007669"/>
    <property type="project" value="UniProtKB-EC"/>
</dbReference>
<evidence type="ECO:0000256" key="2">
    <source>
        <dbReference type="ARBA" id="ARBA00012759"/>
    </source>
</evidence>
<dbReference type="CDD" id="cd02674">
    <property type="entry name" value="Peptidase_C19R"/>
    <property type="match status" value="1"/>
</dbReference>
<evidence type="ECO:0000313" key="4">
    <source>
        <dbReference type="EMBL" id="CAF1109407.1"/>
    </source>
</evidence>
<protein>
    <recommendedName>
        <fullName evidence="2">ubiquitinyl hydrolase 1</fullName>
        <ecNumber evidence="2">3.4.19.12</ecNumber>
    </recommendedName>
</protein>
<dbReference type="Pfam" id="PF00443">
    <property type="entry name" value="UCH"/>
    <property type="match status" value="1"/>
</dbReference>
<dbReference type="PANTHER" id="PTHR21646">
    <property type="entry name" value="UBIQUITIN CARBOXYL-TERMINAL HYDROLASE"/>
    <property type="match status" value="1"/>
</dbReference>
<organism evidence="4 5">
    <name type="scientific">Adineta ricciae</name>
    <name type="common">Rotifer</name>
    <dbReference type="NCBI Taxonomy" id="249248"/>
    <lineage>
        <taxon>Eukaryota</taxon>
        <taxon>Metazoa</taxon>
        <taxon>Spiralia</taxon>
        <taxon>Gnathifera</taxon>
        <taxon>Rotifera</taxon>
        <taxon>Eurotatoria</taxon>
        <taxon>Bdelloidea</taxon>
        <taxon>Adinetida</taxon>
        <taxon>Adinetidae</taxon>
        <taxon>Adineta</taxon>
    </lineage>
</organism>
<dbReference type="GO" id="GO:0016579">
    <property type="term" value="P:protein deubiquitination"/>
    <property type="evidence" value="ECO:0007669"/>
    <property type="project" value="InterPro"/>
</dbReference>
<sequence>MFQKQISNDLTAYEPIRNGILLADVTIGARLRDQNGTIRSAHLTLSLSEPIVNVITKFLRVLDIENIRADDVSLSKICSGTEQRDFTTNMRFTTLNDLKIKQNDILWFILLIGPAASQLLQLNLFRHDPPYHVIYDCDKNTTTLKMLLDYVIEAFELKSMDREQIHLVTIESIELNHGEDSNKLLIELGVIHESWVFVETIESCSRPKPTIHVLCAHTNGDLSLEVPFTTTVKQLKSVIEKQLKDRILIDFALFNRMHEKISFTDPNQKLYDFGVKPGQIIYASLHLAFSGDPLSLMNTRNDSTTKSLSLISKQQSDDVTLSYEESTAFSPTLVKVSVYSTVDDAIKKLKLPHESNLRGHFQLSCGSTCFTNDEPYRCLSSYSIQPGDVVHVKRPRMTPVRLSDKNDSLFSTSSLRMSISDTPVGLSNLVNTCYMNSALQCLAHTMPLTQFFLNGLTQNNSDGEKTMDSDWNQFYTIGSVTGSYADVIRNLWIPNKRFSSLYSRTFYPDHIKETIGNLAPRFATSDQQDAQEFLLFLIDEMHKEMKKDIGDDSNTIIEELFFGSIESTIICTECKHAVKTTNPFSILPLPLVQSGRRFHLTFIEKNGKTDTMTIHVPENGHVKDLLEAYIESRPLYCFFYRIILMTDDDQLDLQTPLCELTVDNVVLVEQDDFTGSEPYKQYNKRTKQLTLDGCLREFCSIEKLEDSWLCEQESCRKHTEATKQLQFSRLPQILIIQLKRFSHKDGHREKIETFVEYPMQELDLSHFSPSSSEAIYELFAIIKHTGSIYGGHYIAYAQHEANGKSTWYEFNDSSVSSFCLKDHIVSKDAYLLFYSRREKAKQ</sequence>
<dbReference type="PROSITE" id="PS50235">
    <property type="entry name" value="USP_3"/>
    <property type="match status" value="1"/>
</dbReference>
<dbReference type="Gene3D" id="3.90.70.10">
    <property type="entry name" value="Cysteine proteinases"/>
    <property type="match status" value="1"/>
</dbReference>
<dbReference type="EMBL" id="CAJNOJ010000100">
    <property type="protein sequence ID" value="CAF1109407.1"/>
    <property type="molecule type" value="Genomic_DNA"/>
</dbReference>
<evidence type="ECO:0000313" key="5">
    <source>
        <dbReference type="Proteomes" id="UP000663852"/>
    </source>
</evidence>
<dbReference type="Proteomes" id="UP000663852">
    <property type="component" value="Unassembled WGS sequence"/>
</dbReference>
<dbReference type="AlphaFoldDB" id="A0A814PQZ9"/>
<dbReference type="InterPro" id="IPR038765">
    <property type="entry name" value="Papain-like_cys_pep_sf"/>
</dbReference>
<dbReference type="EC" id="3.4.19.12" evidence="2"/>
<dbReference type="InterPro" id="IPR028889">
    <property type="entry name" value="USP"/>
</dbReference>
<comment type="caution">
    <text evidence="4">The sequence shown here is derived from an EMBL/GenBank/DDBJ whole genome shotgun (WGS) entry which is preliminary data.</text>
</comment>
<dbReference type="InterPro" id="IPR001394">
    <property type="entry name" value="Peptidase_C19_UCH"/>
</dbReference>
<accession>A0A814PQZ9</accession>
<gene>
    <name evidence="4" type="ORF">EDS130_LOCUS20426</name>
</gene>
<reference evidence="4" key="1">
    <citation type="submission" date="2021-02" db="EMBL/GenBank/DDBJ databases">
        <authorList>
            <person name="Nowell W R."/>
        </authorList>
    </citation>
    <scope>NUCLEOTIDE SEQUENCE</scope>
</reference>
<dbReference type="SUPFAM" id="SSF54001">
    <property type="entry name" value="Cysteine proteinases"/>
    <property type="match status" value="1"/>
</dbReference>
<dbReference type="InterPro" id="IPR018200">
    <property type="entry name" value="USP_CS"/>
</dbReference>
<dbReference type="OrthoDB" id="2020758at2759"/>